<proteinExistence type="predicted"/>
<reference evidence="2" key="1">
    <citation type="journal article" date="2015" name="Nature">
        <title>Complex archaea that bridge the gap between prokaryotes and eukaryotes.</title>
        <authorList>
            <person name="Spang A."/>
            <person name="Saw J.H."/>
            <person name="Jorgensen S.L."/>
            <person name="Zaremba-Niedzwiedzka K."/>
            <person name="Martijn J."/>
            <person name="Lind A.E."/>
            <person name="van Eijk R."/>
            <person name="Schleper C."/>
            <person name="Guy L."/>
            <person name="Ettema T.J."/>
        </authorList>
    </citation>
    <scope>NUCLEOTIDE SEQUENCE</scope>
</reference>
<organism evidence="2">
    <name type="scientific">marine sediment metagenome</name>
    <dbReference type="NCBI Taxonomy" id="412755"/>
    <lineage>
        <taxon>unclassified sequences</taxon>
        <taxon>metagenomes</taxon>
        <taxon>ecological metagenomes</taxon>
    </lineage>
</organism>
<sequence length="222" mass="24962">MSLTYTYTQLVAVIKSYAEDLDPNFVASVDDFIAKAELRVLRDLDLELFETWSNLTISSGNRTVPKPSNTAIINDVFVRSPSEQKWLELPRRSYEYCIMYAPIESDIGVPKFYAELDGTNIYVVPTPDQAYASGNSKARATIRPTGLSSDNATSWLGDNLADLLFHGCMIEVHNFLKHPAKVKEAADMYNSLINQISREQEQGKRPKYKALNAQKEQKGADD</sequence>
<name>A0A0F9UPB4_9ZZZZ</name>
<evidence type="ECO:0000256" key="1">
    <source>
        <dbReference type="SAM" id="MobiDB-lite"/>
    </source>
</evidence>
<feature type="region of interest" description="Disordered" evidence="1">
    <location>
        <begin position="198"/>
        <end position="222"/>
    </location>
</feature>
<dbReference type="InterPro" id="IPR056209">
    <property type="entry name" value="SU10_adaptor"/>
</dbReference>
<dbReference type="Pfam" id="PF24175">
    <property type="entry name" value="SU10_adaptor"/>
    <property type="match status" value="1"/>
</dbReference>
<gene>
    <name evidence="2" type="ORF">LCGC14_0582280</name>
</gene>
<dbReference type="EMBL" id="LAZR01000884">
    <property type="protein sequence ID" value="KKN55458.1"/>
    <property type="molecule type" value="Genomic_DNA"/>
</dbReference>
<dbReference type="AlphaFoldDB" id="A0A0F9UPB4"/>
<protein>
    <submittedName>
        <fullName evidence="2">Uncharacterized protein</fullName>
    </submittedName>
</protein>
<evidence type="ECO:0000313" key="2">
    <source>
        <dbReference type="EMBL" id="KKN55458.1"/>
    </source>
</evidence>
<comment type="caution">
    <text evidence="2">The sequence shown here is derived from an EMBL/GenBank/DDBJ whole genome shotgun (WGS) entry which is preliminary data.</text>
</comment>
<accession>A0A0F9UPB4</accession>